<evidence type="ECO:0000256" key="1">
    <source>
        <dbReference type="SAM" id="Coils"/>
    </source>
</evidence>
<feature type="domain" description="G" evidence="2">
    <location>
        <begin position="4"/>
        <end position="92"/>
    </location>
</feature>
<gene>
    <name evidence="3" type="ORF">BU14_0183s0044</name>
</gene>
<dbReference type="InterPro" id="IPR027417">
    <property type="entry name" value="P-loop_NTPase"/>
</dbReference>
<dbReference type="Pfam" id="PF01926">
    <property type="entry name" value="MMR_HSR1"/>
    <property type="match status" value="1"/>
</dbReference>
<name>A0A1X6P6Y8_PORUM</name>
<dbReference type="Proteomes" id="UP000218209">
    <property type="component" value="Unassembled WGS sequence"/>
</dbReference>
<protein>
    <recommendedName>
        <fullName evidence="2">G domain-containing protein</fullName>
    </recommendedName>
</protein>
<feature type="coiled-coil region" evidence="1">
    <location>
        <begin position="216"/>
        <end position="243"/>
    </location>
</feature>
<reference evidence="3 4" key="1">
    <citation type="submission" date="2017-03" db="EMBL/GenBank/DDBJ databases">
        <title>WGS assembly of Porphyra umbilicalis.</title>
        <authorList>
            <person name="Brawley S.H."/>
            <person name="Blouin N.A."/>
            <person name="Ficko-Blean E."/>
            <person name="Wheeler G.L."/>
            <person name="Lohr M."/>
            <person name="Goodson H.V."/>
            <person name="Jenkins J.W."/>
            <person name="Blaby-Haas C.E."/>
            <person name="Helliwell K.E."/>
            <person name="Chan C."/>
            <person name="Marriage T."/>
            <person name="Bhattacharya D."/>
            <person name="Klein A.S."/>
            <person name="Badis Y."/>
            <person name="Brodie J."/>
            <person name="Cao Y."/>
            <person name="Collen J."/>
            <person name="Dittami S.M."/>
            <person name="Gachon C.M."/>
            <person name="Green B.R."/>
            <person name="Karpowicz S."/>
            <person name="Kim J.W."/>
            <person name="Kudahl U."/>
            <person name="Lin S."/>
            <person name="Michel G."/>
            <person name="Mittag M."/>
            <person name="Olson B.J."/>
            <person name="Pangilinan J."/>
            <person name="Peng Y."/>
            <person name="Qiu H."/>
            <person name="Shu S."/>
            <person name="Singer J.T."/>
            <person name="Smith A.G."/>
            <person name="Sprecher B.N."/>
            <person name="Wagner V."/>
            <person name="Wang W."/>
            <person name="Wang Z.-Y."/>
            <person name="Yan J."/>
            <person name="Yarish C."/>
            <person name="Zoeuner-Riek S."/>
            <person name="Zhuang Y."/>
            <person name="Zou Y."/>
            <person name="Lindquist E.A."/>
            <person name="Grimwood J."/>
            <person name="Barry K."/>
            <person name="Rokhsar D.S."/>
            <person name="Schmutz J."/>
            <person name="Stiller J.W."/>
            <person name="Grossman A.R."/>
            <person name="Prochnik S.E."/>
        </authorList>
    </citation>
    <scope>NUCLEOTIDE SEQUENCE [LARGE SCALE GENOMIC DNA]</scope>
    <source>
        <strain evidence="3">4086291</strain>
    </source>
</reference>
<evidence type="ECO:0000259" key="2">
    <source>
        <dbReference type="Pfam" id="PF01926"/>
    </source>
</evidence>
<dbReference type="EMBL" id="KV918860">
    <property type="protein sequence ID" value="OSX76652.1"/>
    <property type="molecule type" value="Genomic_DNA"/>
</dbReference>
<dbReference type="AlphaFoldDB" id="A0A1X6P6Y8"/>
<dbReference type="Gene3D" id="3.40.50.300">
    <property type="entry name" value="P-loop containing nucleotide triphosphate hydrolases"/>
    <property type="match status" value="1"/>
</dbReference>
<accession>A0A1X6P6Y8</accession>
<sequence length="304" mass="32699">MDHVIVVGDPGSGKSTTLNALCGTAPDTGTPFRSGLSVLSGLTTALQTITVDGVRYSDTPGLDDAEHKEQAAAAIADAVRLGGSVRLLFVMTMEAGRIRGTNLATIRIVLDALAEAEIAVDGRYSVVLNKMSVGEMAAWGDPRTGAAVLRSQLGRTAAVDQLVYVPRVDALVDAADAQFPQATRDRLVEAVDTMATMTVLEGTDIVVRVDEVTRLTAHYERALAEQRRRAHEAEEERWDREERQRAALDAARRRAESDHASAAGLERDIAMQARDLVVARQWNAGMGAVIAVAAWLVFKVPIFL</sequence>
<dbReference type="SUPFAM" id="SSF52540">
    <property type="entry name" value="P-loop containing nucleoside triphosphate hydrolases"/>
    <property type="match status" value="1"/>
</dbReference>
<keyword evidence="1" id="KW-0175">Coiled coil</keyword>
<proteinExistence type="predicted"/>
<dbReference type="OrthoDB" id="8954335at2759"/>
<evidence type="ECO:0000313" key="4">
    <source>
        <dbReference type="Proteomes" id="UP000218209"/>
    </source>
</evidence>
<evidence type="ECO:0000313" key="3">
    <source>
        <dbReference type="EMBL" id="OSX76652.1"/>
    </source>
</evidence>
<dbReference type="GO" id="GO:0005525">
    <property type="term" value="F:GTP binding"/>
    <property type="evidence" value="ECO:0007669"/>
    <property type="project" value="InterPro"/>
</dbReference>
<keyword evidence="4" id="KW-1185">Reference proteome</keyword>
<organism evidence="3 4">
    <name type="scientific">Porphyra umbilicalis</name>
    <name type="common">Purple laver</name>
    <name type="synonym">Red alga</name>
    <dbReference type="NCBI Taxonomy" id="2786"/>
    <lineage>
        <taxon>Eukaryota</taxon>
        <taxon>Rhodophyta</taxon>
        <taxon>Bangiophyceae</taxon>
        <taxon>Bangiales</taxon>
        <taxon>Bangiaceae</taxon>
        <taxon>Porphyra</taxon>
    </lineage>
</organism>
<dbReference type="InterPro" id="IPR006073">
    <property type="entry name" value="GTP-bd"/>
</dbReference>